<dbReference type="PANTHER" id="PTHR45997">
    <property type="entry name" value="DNA LIGASE 4"/>
    <property type="match status" value="1"/>
</dbReference>
<dbReference type="PANTHER" id="PTHR45997:SF2">
    <property type="entry name" value="ATP DEPENDENT DNA LIGASE DOMAIN PROTEIN (AFU_ORTHOLOGUE AFUA_5G02430)"/>
    <property type="match status" value="1"/>
</dbReference>
<dbReference type="Proteomes" id="UP001251528">
    <property type="component" value="Unassembled WGS sequence"/>
</dbReference>
<keyword evidence="4" id="KW-0067">ATP-binding</keyword>
<dbReference type="InterPro" id="IPR036599">
    <property type="entry name" value="DNA_ligase_N_sf"/>
</dbReference>
<dbReference type="GO" id="GO:0006297">
    <property type="term" value="P:nucleotide-excision repair, DNA gap filling"/>
    <property type="evidence" value="ECO:0007669"/>
    <property type="project" value="TreeGrafter"/>
</dbReference>
<comment type="similarity">
    <text evidence="1">Belongs to the ATP-dependent DNA ligase family.</text>
</comment>
<reference evidence="8" key="1">
    <citation type="submission" date="2023-06" db="EMBL/GenBank/DDBJ databases">
        <title>Conoideocrella luteorostrata (Hypocreales: Clavicipitaceae), a potential biocontrol fungus for elongate hemlock scale in United States Christmas tree production areas.</title>
        <authorList>
            <person name="Barrett H."/>
            <person name="Lovett B."/>
            <person name="Macias A.M."/>
            <person name="Stajich J.E."/>
            <person name="Kasson M.T."/>
        </authorList>
    </citation>
    <scope>NUCLEOTIDE SEQUENCE</scope>
    <source>
        <strain evidence="8">ARSEF 14590</strain>
    </source>
</reference>
<dbReference type="Gene3D" id="1.10.3260.10">
    <property type="entry name" value="DNA ligase, ATP-dependent, N-terminal domain"/>
    <property type="match status" value="1"/>
</dbReference>
<feature type="region of interest" description="Disordered" evidence="6">
    <location>
        <begin position="706"/>
        <end position="766"/>
    </location>
</feature>
<evidence type="ECO:0000256" key="4">
    <source>
        <dbReference type="ARBA" id="ARBA00022840"/>
    </source>
</evidence>
<dbReference type="InterPro" id="IPR012310">
    <property type="entry name" value="DNA_ligase_ATP-dep_cent"/>
</dbReference>
<evidence type="ECO:0000313" key="9">
    <source>
        <dbReference type="Proteomes" id="UP001251528"/>
    </source>
</evidence>
<keyword evidence="3" id="KW-0547">Nucleotide-binding</keyword>
<keyword evidence="2" id="KW-0436">Ligase</keyword>
<dbReference type="PROSITE" id="PS50160">
    <property type="entry name" value="DNA_LIGASE_A3"/>
    <property type="match status" value="1"/>
</dbReference>
<dbReference type="InterPro" id="IPR012340">
    <property type="entry name" value="NA-bd_OB-fold"/>
</dbReference>
<organism evidence="8 9">
    <name type="scientific">Conoideocrella luteorostrata</name>
    <dbReference type="NCBI Taxonomy" id="1105319"/>
    <lineage>
        <taxon>Eukaryota</taxon>
        <taxon>Fungi</taxon>
        <taxon>Dikarya</taxon>
        <taxon>Ascomycota</taxon>
        <taxon>Pezizomycotina</taxon>
        <taxon>Sordariomycetes</taxon>
        <taxon>Hypocreomycetidae</taxon>
        <taxon>Hypocreales</taxon>
        <taxon>Clavicipitaceae</taxon>
        <taxon>Conoideocrella</taxon>
    </lineage>
</organism>
<feature type="domain" description="ATP-dependent DNA ligase family profile" evidence="7">
    <location>
        <begin position="385"/>
        <end position="525"/>
    </location>
</feature>
<feature type="compositionally biased region" description="Polar residues" evidence="6">
    <location>
        <begin position="713"/>
        <end position="743"/>
    </location>
</feature>
<dbReference type="Pfam" id="PF01068">
    <property type="entry name" value="DNA_ligase_A_M"/>
    <property type="match status" value="1"/>
</dbReference>
<dbReference type="EMBL" id="JASWJB010000063">
    <property type="protein sequence ID" value="KAK2603492.1"/>
    <property type="molecule type" value="Genomic_DNA"/>
</dbReference>
<dbReference type="Gene3D" id="2.40.50.140">
    <property type="entry name" value="Nucleic acid-binding proteins"/>
    <property type="match status" value="1"/>
</dbReference>
<feature type="compositionally biased region" description="Polar residues" evidence="6">
    <location>
        <begin position="753"/>
        <end position="765"/>
    </location>
</feature>
<gene>
    <name evidence="8" type="ORF">QQS21_004352</name>
</gene>
<evidence type="ECO:0000256" key="3">
    <source>
        <dbReference type="ARBA" id="ARBA00022741"/>
    </source>
</evidence>
<protein>
    <recommendedName>
        <fullName evidence="7">ATP-dependent DNA ligase family profile domain-containing protein</fullName>
    </recommendedName>
</protein>
<comment type="caution">
    <text evidence="8">The sequence shown here is derived from an EMBL/GenBank/DDBJ whole genome shotgun (WGS) entry which is preliminary data.</text>
</comment>
<evidence type="ECO:0000256" key="5">
    <source>
        <dbReference type="ARBA" id="ARBA00023242"/>
    </source>
</evidence>
<evidence type="ECO:0000256" key="2">
    <source>
        <dbReference type="ARBA" id="ARBA00022598"/>
    </source>
</evidence>
<dbReference type="GO" id="GO:0005524">
    <property type="term" value="F:ATP binding"/>
    <property type="evidence" value="ECO:0007669"/>
    <property type="project" value="UniProtKB-KW"/>
</dbReference>
<dbReference type="SUPFAM" id="SSF56091">
    <property type="entry name" value="DNA ligase/mRNA capping enzyme, catalytic domain"/>
    <property type="match status" value="1"/>
</dbReference>
<keyword evidence="9" id="KW-1185">Reference proteome</keyword>
<dbReference type="GO" id="GO:0032807">
    <property type="term" value="C:DNA ligase IV complex"/>
    <property type="evidence" value="ECO:0007669"/>
    <property type="project" value="TreeGrafter"/>
</dbReference>
<keyword evidence="5" id="KW-0539">Nucleus</keyword>
<dbReference type="InterPro" id="IPR012308">
    <property type="entry name" value="DNA_ligase_ATP-dep_N"/>
</dbReference>
<dbReference type="GO" id="GO:0006303">
    <property type="term" value="P:double-strand break repair via nonhomologous end joining"/>
    <property type="evidence" value="ECO:0007669"/>
    <property type="project" value="TreeGrafter"/>
</dbReference>
<name>A0AAJ0FZW6_9HYPO</name>
<dbReference type="AlphaFoldDB" id="A0AAJ0FZW6"/>
<dbReference type="Gene3D" id="3.30.470.30">
    <property type="entry name" value="DNA ligase/mRNA capping enzyme"/>
    <property type="match status" value="1"/>
</dbReference>
<evidence type="ECO:0000259" key="7">
    <source>
        <dbReference type="PROSITE" id="PS50160"/>
    </source>
</evidence>
<dbReference type="GO" id="GO:0006310">
    <property type="term" value="P:DNA recombination"/>
    <property type="evidence" value="ECO:0007669"/>
    <property type="project" value="InterPro"/>
</dbReference>
<dbReference type="GO" id="GO:0003677">
    <property type="term" value="F:DNA binding"/>
    <property type="evidence" value="ECO:0007669"/>
    <property type="project" value="InterPro"/>
</dbReference>
<sequence>MPTPFVLVCDLLDDCYRLCTADKPSTQAVVDWFARNRVHIDAKDADLAALLSTLLPEKRTDRVYCIKTTTLEKLIGKALMLGSSRLVELGLYRQPGQGTDLADCVERILINTPNPTPNESHRITIEEIDEVLHGLASRIKWSSPSIRRSQTSSLSRGRCDLEEVYRRLSAREAKWFTRLILKNYQPLILDSQLVYRCCDSTLPLILKVQEDFSTAIKTLQTAKSSMLADHATATTKRARILATVQPKLGVKVGRQNWFKGRSIKHCLDMGGGRMSVENKIDGEYCQIHVSISDGKPRVQIFSKSGKDSTEDRHKLHGAIVRSLGLGRSSCNVRKGCILEGELVVYDDAQGKILPFHKIRNHVARRGRLLDVDMDSPPRSCEHLMIVYYDILLLDEQSLLGLRHSERFKTLENTIHCERGQAELVRRTLVDFHRPTGASELRKAFASVITAKGEGLVLKPDDPYFNLEHSAGRISGLCIKLKKEYIGAFGDVGDFAVIGAGFNAMKAKSYRIPNLRWTVFYVGCLDNKEAVKRWNAKPEFTVVSAVEIAESHLKTFIAYANPLSVPLDKNDMTKLNIPKGIEADAPLSVAFQNPPVFDLRCFSFDKPGNMGFWTLRFPAVSKIHFDRDFSDSVTFHELQQMAQEARATPDLEDSQENLQWIAKLEGADPRGRAVDAVSQMTATTMSTPSPLRSRTPFSPVLLRSRSPEMARSGPVSQSARAVSTTRLIKPPTSSLPVSAAANTSERGHNKRKLSAQTSPIVSSTPKRQAIDTIRLSSVSANTKPRMPLGDVDGNASITSLTPDSSFAINTGQEEHIYEFELTTTSFVQETQENQEDIIEHSVQHSTESRCTQITISSSLLVDTTQSVNDTKQASNQCKMAGNKCHLFGSIVLLASAALTHSLERTALLGVHGVTNAAIDMDDWLEANNFGATLGNKSPNVVILVDTVDKANETKHVLAYVEQARKELPRKTRGWIAVYDWRMLEHLKVLEDEQKKRKYYDGFHDPWRRWYCGIV</sequence>
<dbReference type="InterPro" id="IPR029710">
    <property type="entry name" value="LIG4"/>
</dbReference>
<proteinExistence type="inferred from homology"/>
<evidence type="ECO:0000313" key="8">
    <source>
        <dbReference type="EMBL" id="KAK2603492.1"/>
    </source>
</evidence>
<dbReference type="GO" id="GO:0003910">
    <property type="term" value="F:DNA ligase (ATP) activity"/>
    <property type="evidence" value="ECO:0007669"/>
    <property type="project" value="InterPro"/>
</dbReference>
<evidence type="ECO:0000256" key="1">
    <source>
        <dbReference type="ARBA" id="ARBA00007572"/>
    </source>
</evidence>
<dbReference type="Pfam" id="PF04675">
    <property type="entry name" value="DNA_ligase_A_N"/>
    <property type="match status" value="1"/>
</dbReference>
<evidence type="ECO:0000256" key="6">
    <source>
        <dbReference type="SAM" id="MobiDB-lite"/>
    </source>
</evidence>
<accession>A0AAJ0FZW6</accession>